<comment type="caution">
    <text evidence="2">The sequence shown here is derived from an EMBL/GenBank/DDBJ whole genome shotgun (WGS) entry which is preliminary data.</text>
</comment>
<dbReference type="AlphaFoldDB" id="A0A9W8AJC9"/>
<gene>
    <name evidence="2" type="ORF">IWQ60_002517</name>
</gene>
<proteinExistence type="predicted"/>
<feature type="signal peptide" evidence="1">
    <location>
        <begin position="1"/>
        <end position="20"/>
    </location>
</feature>
<reference evidence="2" key="1">
    <citation type="submission" date="2022-07" db="EMBL/GenBank/DDBJ databases">
        <title>Phylogenomic reconstructions and comparative analyses of Kickxellomycotina fungi.</title>
        <authorList>
            <person name="Reynolds N.K."/>
            <person name="Stajich J.E."/>
            <person name="Barry K."/>
            <person name="Grigoriev I.V."/>
            <person name="Crous P."/>
            <person name="Smith M.E."/>
        </authorList>
    </citation>
    <scope>NUCLEOTIDE SEQUENCE</scope>
    <source>
        <strain evidence="2">RSA 861</strain>
    </source>
</reference>
<keyword evidence="3" id="KW-1185">Reference proteome</keyword>
<organism evidence="2 3">
    <name type="scientific">Tieghemiomyces parasiticus</name>
    <dbReference type="NCBI Taxonomy" id="78921"/>
    <lineage>
        <taxon>Eukaryota</taxon>
        <taxon>Fungi</taxon>
        <taxon>Fungi incertae sedis</taxon>
        <taxon>Zoopagomycota</taxon>
        <taxon>Kickxellomycotina</taxon>
        <taxon>Dimargaritomycetes</taxon>
        <taxon>Dimargaritales</taxon>
        <taxon>Dimargaritaceae</taxon>
        <taxon>Tieghemiomyces</taxon>
    </lineage>
</organism>
<feature type="chain" id="PRO_5040879613" evidence="1">
    <location>
        <begin position="21"/>
        <end position="212"/>
    </location>
</feature>
<sequence>MKLLIALMGALAFGAAVVLSSELVQPHLEQRQAAAPTLNIIQSIICQVNCGPTATDRVTVTAPTLATVYTTVYTATVTQPPYAISTNTVTIDMRYTTVTIPMGTATVTATQTATVTKGTTVSQATTVTVTKTATGGTVTTTTTEVVPTTKVTTKTATVTTKATVSSTHLDRYSGGTLHFNCCRQHLGEAPHPCYHHPRASYLHPAANNQHYL</sequence>
<name>A0A9W8AJC9_9FUNG</name>
<protein>
    <submittedName>
        <fullName evidence="2">Uncharacterized protein</fullName>
    </submittedName>
</protein>
<dbReference type="EMBL" id="JANBPT010000096">
    <property type="protein sequence ID" value="KAJ1927915.1"/>
    <property type="molecule type" value="Genomic_DNA"/>
</dbReference>
<evidence type="ECO:0000313" key="2">
    <source>
        <dbReference type="EMBL" id="KAJ1927915.1"/>
    </source>
</evidence>
<evidence type="ECO:0000256" key="1">
    <source>
        <dbReference type="SAM" id="SignalP"/>
    </source>
</evidence>
<dbReference type="Proteomes" id="UP001150569">
    <property type="component" value="Unassembled WGS sequence"/>
</dbReference>
<accession>A0A9W8AJC9</accession>
<keyword evidence="1" id="KW-0732">Signal</keyword>
<evidence type="ECO:0000313" key="3">
    <source>
        <dbReference type="Proteomes" id="UP001150569"/>
    </source>
</evidence>